<dbReference type="AlphaFoldDB" id="A0A7H0FUU9"/>
<gene>
    <name evidence="4" type="ORF">H8B22_09875</name>
</gene>
<protein>
    <submittedName>
        <fullName evidence="4">DUF4124 domain-containing protein</fullName>
    </submittedName>
</protein>
<sequence>MPLRPLLPLLLFCALLSLWPRPAQADVRRCVTASGQTIFTDRKCTEVDAVERLPRDDAPAAARVRRAGGCARTLQDLVFEMTSAIDARDANRLAGVYHWPGTSADAGYRIWMRLDAIASRPLVDIVPVMPASNPAPETTTADSDDADGVATSAPPAQADGDLYPQTTVRRNPVALRVEQTVGNSATPSRTVFGLTHYFGCWWLRF</sequence>
<feature type="signal peptide" evidence="2">
    <location>
        <begin position="1"/>
        <end position="25"/>
    </location>
</feature>
<keyword evidence="5" id="KW-1185">Reference proteome</keyword>
<reference evidence="4 5" key="1">
    <citation type="submission" date="2020-08" db="EMBL/GenBank/DDBJ databases">
        <title>Lysobacter sp. II4 sp. nov., isolated from soil.</title>
        <authorList>
            <person name="Woo C.Y."/>
            <person name="Kim J."/>
        </authorList>
    </citation>
    <scope>NUCLEOTIDE SEQUENCE [LARGE SCALE GENOMIC DNA]</scope>
    <source>
        <strain evidence="4 5">II4</strain>
    </source>
</reference>
<evidence type="ECO:0000259" key="3">
    <source>
        <dbReference type="Pfam" id="PF13511"/>
    </source>
</evidence>
<evidence type="ECO:0000256" key="2">
    <source>
        <dbReference type="SAM" id="SignalP"/>
    </source>
</evidence>
<evidence type="ECO:0000313" key="4">
    <source>
        <dbReference type="EMBL" id="QNP39815.1"/>
    </source>
</evidence>
<proteinExistence type="predicted"/>
<evidence type="ECO:0000256" key="1">
    <source>
        <dbReference type="SAM" id="MobiDB-lite"/>
    </source>
</evidence>
<dbReference type="Proteomes" id="UP000516018">
    <property type="component" value="Chromosome"/>
</dbReference>
<evidence type="ECO:0000313" key="5">
    <source>
        <dbReference type="Proteomes" id="UP000516018"/>
    </source>
</evidence>
<dbReference type="EMBL" id="CP060820">
    <property type="protein sequence ID" value="QNP39815.1"/>
    <property type="molecule type" value="Genomic_DNA"/>
</dbReference>
<feature type="region of interest" description="Disordered" evidence="1">
    <location>
        <begin position="130"/>
        <end position="163"/>
    </location>
</feature>
<dbReference type="KEGG" id="lsx:H8B22_09875"/>
<keyword evidence="2" id="KW-0732">Signal</keyword>
<name>A0A7H0FUU9_9GAMM</name>
<feature type="chain" id="PRO_5028872782" evidence="2">
    <location>
        <begin position="26"/>
        <end position="205"/>
    </location>
</feature>
<dbReference type="Pfam" id="PF13511">
    <property type="entry name" value="DUF4124"/>
    <property type="match status" value="1"/>
</dbReference>
<dbReference type="InterPro" id="IPR025392">
    <property type="entry name" value="DUF4124"/>
</dbReference>
<dbReference type="RefSeq" id="WP_187711261.1">
    <property type="nucleotide sequence ID" value="NZ_CP060820.1"/>
</dbReference>
<accession>A0A7H0FUU9</accession>
<feature type="domain" description="DUF4124" evidence="3">
    <location>
        <begin position="14"/>
        <end position="62"/>
    </location>
</feature>
<organism evidence="4 5">
    <name type="scientific">Agrilutibacter terrestris</name>
    <dbReference type="NCBI Taxonomy" id="2865112"/>
    <lineage>
        <taxon>Bacteria</taxon>
        <taxon>Pseudomonadati</taxon>
        <taxon>Pseudomonadota</taxon>
        <taxon>Gammaproteobacteria</taxon>
        <taxon>Lysobacterales</taxon>
        <taxon>Lysobacteraceae</taxon>
        <taxon>Agrilutibacter</taxon>
    </lineage>
</organism>